<evidence type="ECO:0008006" key="3">
    <source>
        <dbReference type="Google" id="ProtNLM"/>
    </source>
</evidence>
<evidence type="ECO:0000313" key="1">
    <source>
        <dbReference type="EMBL" id="EJU07597.1"/>
    </source>
</evidence>
<keyword evidence="2" id="KW-1185">Reference proteome</keyword>
<sequence>MRDCYKSGKLEVEGLHKNGEPDGWTYVYNEDGSLKREIFFVEGKAYEKDNKRK</sequence>
<dbReference type="SUPFAM" id="SSF82185">
    <property type="entry name" value="Histone H3 K4-specific methyltransferase SET7/9 N-terminal domain"/>
    <property type="match status" value="1"/>
</dbReference>
<proteinExistence type="predicted"/>
<dbReference type="RefSeq" id="WP_005917310.1">
    <property type="nucleotide sequence ID" value="NZ_ALVD01000004.1"/>
</dbReference>
<reference evidence="2" key="1">
    <citation type="journal article" date="2012" name="J. Bacteriol.">
        <title>Draft Genome Sequence of Fusobacterium nucleatum ChDC F128, Isolated from a Periodontitis Lesion.</title>
        <authorList>
            <person name="Park S.N."/>
            <person name="Kong S.W."/>
            <person name="Kim H.S."/>
            <person name="Park M.S."/>
            <person name="Lee J.W."/>
            <person name="Cho E."/>
            <person name="Lim Y.K."/>
            <person name="Choi M.H."/>
            <person name="Chang Y.H."/>
            <person name="Shin J.H."/>
            <person name="Park H.S."/>
            <person name="Choi S.H."/>
            <person name="Kook J.K."/>
        </authorList>
    </citation>
    <scope>NUCLEOTIDE SEQUENCE [LARGE SCALE GENOMIC DNA]</scope>
    <source>
        <strain evidence="2">ChDC F128</strain>
    </source>
</reference>
<dbReference type="Proteomes" id="UP000004829">
    <property type="component" value="Unassembled WGS sequence"/>
</dbReference>
<gene>
    <name evidence="1" type="ORF">B437_05735</name>
</gene>
<dbReference type="Gene3D" id="2.20.110.10">
    <property type="entry name" value="Histone H3 K4-specific methyltransferase SET7/9 N-terminal domain"/>
    <property type="match status" value="1"/>
</dbReference>
<evidence type="ECO:0000313" key="2">
    <source>
        <dbReference type="Proteomes" id="UP000004829"/>
    </source>
</evidence>
<comment type="caution">
    <text evidence="1">The sequence shown here is derived from an EMBL/GenBank/DDBJ whole genome shotgun (WGS) entry which is preliminary data.</text>
</comment>
<organism evidence="1 2">
    <name type="scientific">Fusobacterium hwasookii ChDC F128</name>
    <dbReference type="NCBI Taxonomy" id="1216362"/>
    <lineage>
        <taxon>Bacteria</taxon>
        <taxon>Fusobacteriati</taxon>
        <taxon>Fusobacteriota</taxon>
        <taxon>Fusobacteriia</taxon>
        <taxon>Fusobacteriales</taxon>
        <taxon>Fusobacteriaceae</taxon>
        <taxon>Fusobacterium</taxon>
    </lineage>
</organism>
<name>A0ABN0H059_9FUSO</name>
<accession>A0ABN0H059</accession>
<protein>
    <recommendedName>
        <fullName evidence="3">Cytoplasmic protein</fullName>
    </recommendedName>
</protein>
<dbReference type="EMBL" id="ALVD01000004">
    <property type="protein sequence ID" value="EJU07597.1"/>
    <property type="molecule type" value="Genomic_DNA"/>
</dbReference>